<evidence type="ECO:0000256" key="4">
    <source>
        <dbReference type="ARBA" id="ARBA00023180"/>
    </source>
</evidence>
<dbReference type="GO" id="GO:0031410">
    <property type="term" value="C:cytoplasmic vesicle"/>
    <property type="evidence" value="ECO:0007669"/>
    <property type="project" value="TreeGrafter"/>
</dbReference>
<evidence type="ECO:0000256" key="7">
    <source>
        <dbReference type="SAM" id="SignalP"/>
    </source>
</evidence>
<comment type="subcellular location">
    <subcellularLocation>
        <location evidence="1">Membrane</location>
    </subcellularLocation>
</comment>
<keyword evidence="3 6" id="KW-0472">Membrane</keyword>
<keyword evidence="2 7" id="KW-0732">Signal</keyword>
<keyword evidence="4" id="KW-0325">Glycoprotein</keyword>
<keyword evidence="10" id="KW-1185">Reference proteome</keyword>
<dbReference type="GO" id="GO:0016020">
    <property type="term" value="C:membrane"/>
    <property type="evidence" value="ECO:0007669"/>
    <property type="project" value="UniProtKB-SubCell"/>
</dbReference>
<feature type="chain" id="PRO_5043426410" description="MANSC domain-containing protein" evidence="7">
    <location>
        <begin position="29"/>
        <end position="1285"/>
    </location>
</feature>
<dbReference type="PROSITE" id="PS50986">
    <property type="entry name" value="MANSC"/>
    <property type="match status" value="1"/>
</dbReference>
<evidence type="ECO:0000259" key="8">
    <source>
        <dbReference type="PROSITE" id="PS50986"/>
    </source>
</evidence>
<dbReference type="GO" id="GO:0001764">
    <property type="term" value="P:neuron migration"/>
    <property type="evidence" value="ECO:0007669"/>
    <property type="project" value="TreeGrafter"/>
</dbReference>
<accession>A0AAU9XVP4</accession>
<organism evidence="9 10">
    <name type="scientific">Pocillopora meandrina</name>
    <dbReference type="NCBI Taxonomy" id="46732"/>
    <lineage>
        <taxon>Eukaryota</taxon>
        <taxon>Metazoa</taxon>
        <taxon>Cnidaria</taxon>
        <taxon>Anthozoa</taxon>
        <taxon>Hexacorallia</taxon>
        <taxon>Scleractinia</taxon>
        <taxon>Astrocoeniina</taxon>
        <taxon>Pocilloporidae</taxon>
        <taxon>Pocillopora</taxon>
    </lineage>
</organism>
<evidence type="ECO:0000313" key="10">
    <source>
        <dbReference type="Proteomes" id="UP001159428"/>
    </source>
</evidence>
<dbReference type="Pfam" id="PF23597">
    <property type="entry name" value="KIAA0319_N"/>
    <property type="match status" value="8"/>
</dbReference>
<feature type="region of interest" description="Disordered" evidence="5">
    <location>
        <begin position="1218"/>
        <end position="1285"/>
    </location>
</feature>
<protein>
    <recommendedName>
        <fullName evidence="8">MANSC domain-containing protein</fullName>
    </recommendedName>
</protein>
<keyword evidence="6" id="KW-0812">Transmembrane</keyword>
<dbReference type="PANTHER" id="PTHR46182">
    <property type="entry name" value="FI19480P1"/>
    <property type="match status" value="1"/>
</dbReference>
<gene>
    <name evidence="9" type="ORF">PMEA_00031962</name>
</gene>
<evidence type="ECO:0000313" key="9">
    <source>
        <dbReference type="EMBL" id="CAH3159249.1"/>
    </source>
</evidence>
<evidence type="ECO:0000256" key="1">
    <source>
        <dbReference type="ARBA" id="ARBA00004370"/>
    </source>
</evidence>
<dbReference type="SMART" id="SM00765">
    <property type="entry name" value="MANEC"/>
    <property type="match status" value="7"/>
</dbReference>
<reference evidence="9 10" key="1">
    <citation type="submission" date="2022-05" db="EMBL/GenBank/DDBJ databases">
        <authorList>
            <consortium name="Genoscope - CEA"/>
            <person name="William W."/>
        </authorList>
    </citation>
    <scope>NUCLEOTIDE SEQUENCE [LARGE SCALE GENOMIC DNA]</scope>
</reference>
<dbReference type="InterPro" id="IPR029865">
    <property type="entry name" value="KIAA0319-like"/>
</dbReference>
<sequence>MRKQYRWQTISVILLLVLLLSLIATAKALSNSTKNLQGPIESCAQSPIRQNVTLRGGINAGSFKKLAQFVAMQLCIRLCCEEKGCDVALMSGKNCYGVQCFSEELCTAVLAKKAPSSLMISHVTIKGEEGNSRRIHPVPQNLKCAESKAEDGVTLKGGISAGNFTDVGTVESVDSCTRLCCVSEKCDLALIIKGHCFLVSCFTKELCKTVKSETKNYQPTVAFVRKWVTNVTEDTAITLSNLPATNSKLMCKNSDIKYNSTLKGGIKAGNFTDLGKISEISTCIRMCCGRKDCDVALMLEANCYAVNCYNEDLCQPVLARKSGLLTNLSPRLSYITSRDEEALPQEIAIGNGMYCRPSVVSYDVTLRGGLSAGKFTPIGHVDSMEACVHLCCKRNTCDIALMLRDSCYAITCASEELCEEVPAPSSDFYPRLSYVRRDIGSQNKKEHTQTKTETIHQANNTQDREDLDTKEEGYCTNSEEMTNVTLRGGISTGHFRDRGKVPNMRACVEICCISKSCDVAFMLKNNCFSVMCFNEKLCEAVRARSSIYAPRIVYIYARTKSNLLAPQSVRKRRSEHLNKNTFREQLSDVPISDTRRKLDRDRYKRQMHRKVDSRNTFSIVTQSSYPDHHTAFLIDRKTPVLFALYNAHLYHLPSALSRTAGYSQQHALRIQKALFAMVTKTGNEESLVSEITNVKPLKCPHGPILSNVTLRHELRAGKFSRLGKAEDMETCIQMCCDKDDCEMAFMPGNHCYGVDCFSKKHCEITTVKPSNVTVKIAAVRPIAVNPAKDQIAVSVEDPSTQEELHCTQSPILKNVTLRGGIKAGNFSDLGDEKNMHMCIALCCERKTCDLAFMIGGTCIAVDCFSEELCQAVKARPTKYDPQIAFIRRRELQRPARKANVLPTAPSSEIPTMKIHEIISDKLPHPTILKTSTCSASKIYPNVTLLGGIKSGNFTSLGKTKNMQECIGKTCELGSGDLAFMLGSYCYSVTCSSGRVCQTIPAQPSKFYPRIAFLKWAPKINETELLEDEGADYTAIPKCTRSHILYNHTLLGGLRAGNFTHIAEVDSIETCAALCCAEQTCDLALVLGENCYAGDCASKELCVPVPVHPTANKGSQIAYITSRKKVEEPGTDWSLWYIIVGSIAIGIGITGIMWTLCTCWHRGRRLRSKDEPSDRFTMMNECGDSPQGLEMLPQGWNLQKFGQQYNNFGDPKCIKNGPMFLSDSESDSDEDTEVPRRNRIPSLKEAQSIKKSLSYNGPPPPCSVERFNGPSVISLDSKSRRAMQNL</sequence>
<comment type="caution">
    <text evidence="9">The sequence shown here is derived from an EMBL/GenBank/DDBJ whole genome shotgun (WGS) entry which is preliminary data.</text>
</comment>
<dbReference type="InterPro" id="IPR011106">
    <property type="entry name" value="MANSC_N"/>
</dbReference>
<proteinExistence type="predicted"/>
<dbReference type="InterPro" id="IPR013980">
    <property type="entry name" value="MANSC_dom"/>
</dbReference>
<keyword evidence="6" id="KW-1133">Transmembrane helix</keyword>
<feature type="signal peptide" evidence="7">
    <location>
        <begin position="1"/>
        <end position="28"/>
    </location>
</feature>
<evidence type="ECO:0000256" key="2">
    <source>
        <dbReference type="ARBA" id="ARBA00022729"/>
    </source>
</evidence>
<dbReference type="Proteomes" id="UP001159428">
    <property type="component" value="Unassembled WGS sequence"/>
</dbReference>
<dbReference type="EMBL" id="CALNXJ010000071">
    <property type="protein sequence ID" value="CAH3159249.1"/>
    <property type="molecule type" value="Genomic_DNA"/>
</dbReference>
<evidence type="ECO:0000256" key="3">
    <source>
        <dbReference type="ARBA" id="ARBA00023136"/>
    </source>
</evidence>
<name>A0AAU9XVP4_9CNID</name>
<feature type="domain" description="MANSC" evidence="8">
    <location>
        <begin position="354"/>
        <end position="429"/>
    </location>
</feature>
<dbReference type="PANTHER" id="PTHR46182:SF2">
    <property type="entry name" value="FI19480P1"/>
    <property type="match status" value="1"/>
</dbReference>
<evidence type="ECO:0000256" key="6">
    <source>
        <dbReference type="SAM" id="Phobius"/>
    </source>
</evidence>
<evidence type="ECO:0000256" key="5">
    <source>
        <dbReference type="SAM" id="MobiDB-lite"/>
    </source>
</evidence>
<feature type="transmembrane region" description="Helical" evidence="6">
    <location>
        <begin position="1132"/>
        <end position="1156"/>
    </location>
</feature>